<name>A0A9Q0MGW3_BLOTA</name>
<keyword evidence="2" id="KW-0067">ATP-binding</keyword>
<feature type="region of interest" description="Disordered" evidence="3">
    <location>
        <begin position="302"/>
        <end position="346"/>
    </location>
</feature>
<evidence type="ECO:0000256" key="3">
    <source>
        <dbReference type="SAM" id="MobiDB-lite"/>
    </source>
</evidence>
<dbReference type="PROSITE" id="PS50011">
    <property type="entry name" value="PROTEIN_KINASE_DOM"/>
    <property type="match status" value="1"/>
</dbReference>
<evidence type="ECO:0000313" key="6">
    <source>
        <dbReference type="Proteomes" id="UP001142055"/>
    </source>
</evidence>
<dbReference type="Gene3D" id="1.10.510.10">
    <property type="entry name" value="Transferase(Phosphotransferase) domain 1"/>
    <property type="match status" value="1"/>
</dbReference>
<reference evidence="5" key="1">
    <citation type="submission" date="2022-12" db="EMBL/GenBank/DDBJ databases">
        <title>Genome assemblies of Blomia tropicalis.</title>
        <authorList>
            <person name="Cui Y."/>
        </authorList>
    </citation>
    <scope>NUCLEOTIDE SEQUENCE</scope>
    <source>
        <tissue evidence="5">Adult mites</tissue>
    </source>
</reference>
<dbReference type="SMART" id="SM00220">
    <property type="entry name" value="S_TKc"/>
    <property type="match status" value="1"/>
</dbReference>
<feature type="compositionally biased region" description="Basic and acidic residues" evidence="3">
    <location>
        <begin position="320"/>
        <end position="333"/>
    </location>
</feature>
<feature type="domain" description="Protein kinase" evidence="4">
    <location>
        <begin position="437"/>
        <end position="698"/>
    </location>
</feature>
<protein>
    <recommendedName>
        <fullName evidence="4">Protein kinase domain-containing protein</fullName>
    </recommendedName>
</protein>
<comment type="caution">
    <text evidence="5">The sequence shown here is derived from an EMBL/GenBank/DDBJ whole genome shotgun (WGS) entry which is preliminary data.</text>
</comment>
<dbReference type="InterPro" id="IPR000719">
    <property type="entry name" value="Prot_kinase_dom"/>
</dbReference>
<feature type="compositionally biased region" description="Basic and acidic residues" evidence="3">
    <location>
        <begin position="1"/>
        <end position="20"/>
    </location>
</feature>
<dbReference type="AlphaFoldDB" id="A0A9Q0MGW3"/>
<organism evidence="5 6">
    <name type="scientific">Blomia tropicalis</name>
    <name type="common">Mite</name>
    <dbReference type="NCBI Taxonomy" id="40697"/>
    <lineage>
        <taxon>Eukaryota</taxon>
        <taxon>Metazoa</taxon>
        <taxon>Ecdysozoa</taxon>
        <taxon>Arthropoda</taxon>
        <taxon>Chelicerata</taxon>
        <taxon>Arachnida</taxon>
        <taxon>Acari</taxon>
        <taxon>Acariformes</taxon>
        <taxon>Sarcoptiformes</taxon>
        <taxon>Astigmata</taxon>
        <taxon>Glycyphagoidea</taxon>
        <taxon>Echimyopodidae</taxon>
        <taxon>Blomia</taxon>
    </lineage>
</organism>
<feature type="compositionally biased region" description="Polar residues" evidence="3">
    <location>
        <begin position="302"/>
        <end position="319"/>
    </location>
</feature>
<dbReference type="InterPro" id="IPR008271">
    <property type="entry name" value="Ser/Thr_kinase_AS"/>
</dbReference>
<dbReference type="GO" id="GO:0005524">
    <property type="term" value="F:ATP binding"/>
    <property type="evidence" value="ECO:0007669"/>
    <property type="project" value="UniProtKB-KW"/>
</dbReference>
<sequence length="723" mass="84268">MSHHYIKDGKKFPDYNDERTTTTATENNGNPFPINSRSEYERLWPCSTNNIMDHSDKFNRFNVNYFPKYSLNNMEERFGSQLPLPYDVHSLKRNSLATTSSQMPSTRSSRISLYSTSDSSSFMYIPNPSKMVTDSLIETQTINHHQRPAPLPPLLSYVKKEHLTSFKGERLLPPIPLNSINSSLYSNSSTYNYPLDQCSDWSNINRQQFTRHWLKSVESLNIEDQIALRNLNQPPQNVVEMNRQLKYSSIDGNNENHSTPIHLKSHDTFIVKRLDKKEDQVYENVDFESSYGFNRSFNLPNSLDESSTKKSNQSGTLDSSKSKNEQHKDEKKNNSHSGFINRSYSNSLKQGENDCYRNTKERFIRLDTEQFFANEPPSTPLVFDKKEPEMKKLCIEFQFQWIFVRLIWLVCKMSTTKTLPSIKLLKEDEEKLIKLDYKFDKPFSSGEYGVVYKVIRPNHTPNECAAKVIDISKIDSSQAERDMQREIFMMNRIKHPYVVEVLDIIRIQPNSVIIFMELCYGDLCDLISEKGWLDEPLARIYYSQIGSALMFIHDIGYAHRDMKLENVLLNADRTVTKLTDFGFARNLYDPNSGKRVMAKTWCGTVAYMPPEILNLKHDYCPMKADVWSTGVLLFTLLNDDFPWGDSDHKWMVQQQKERKYRYFNNSLSESVKKLIDLHFEPDPDNRATFRRLLKHSWVTQRRSSLTTLSFSLSSEFEPTTLSD</sequence>
<feature type="compositionally biased region" description="Polar residues" evidence="3">
    <location>
        <begin position="21"/>
        <end position="34"/>
    </location>
</feature>
<dbReference type="GO" id="GO:0005737">
    <property type="term" value="C:cytoplasm"/>
    <property type="evidence" value="ECO:0007669"/>
    <property type="project" value="TreeGrafter"/>
</dbReference>
<dbReference type="EMBL" id="JAPWDV010000001">
    <property type="protein sequence ID" value="KAJ6224187.1"/>
    <property type="molecule type" value="Genomic_DNA"/>
</dbReference>
<evidence type="ECO:0000313" key="5">
    <source>
        <dbReference type="EMBL" id="KAJ6224187.1"/>
    </source>
</evidence>
<feature type="region of interest" description="Disordered" evidence="3">
    <location>
        <begin position="1"/>
        <end position="34"/>
    </location>
</feature>
<dbReference type="FunFam" id="1.10.510.10:FF:000571">
    <property type="entry name" value="Maternal embryonic leucine zipper kinase"/>
    <property type="match status" value="1"/>
</dbReference>
<accession>A0A9Q0MGW3</accession>
<dbReference type="SUPFAM" id="SSF56112">
    <property type="entry name" value="Protein kinase-like (PK-like)"/>
    <property type="match status" value="1"/>
</dbReference>
<dbReference type="Proteomes" id="UP001142055">
    <property type="component" value="Chromosome 1"/>
</dbReference>
<dbReference type="Pfam" id="PF00069">
    <property type="entry name" value="Pkinase"/>
    <property type="match status" value="1"/>
</dbReference>
<feature type="compositionally biased region" description="Polar residues" evidence="3">
    <location>
        <begin position="335"/>
        <end position="346"/>
    </location>
</feature>
<keyword evidence="6" id="KW-1185">Reference proteome</keyword>
<dbReference type="PROSITE" id="PS00108">
    <property type="entry name" value="PROTEIN_KINASE_ST"/>
    <property type="match status" value="1"/>
</dbReference>
<evidence type="ECO:0000259" key="4">
    <source>
        <dbReference type="PROSITE" id="PS50011"/>
    </source>
</evidence>
<evidence type="ECO:0000256" key="2">
    <source>
        <dbReference type="ARBA" id="ARBA00022840"/>
    </source>
</evidence>
<gene>
    <name evidence="5" type="ORF">RDWZM_002732</name>
</gene>
<keyword evidence="1" id="KW-0547">Nucleotide-binding</keyword>
<dbReference type="GO" id="GO:0004674">
    <property type="term" value="F:protein serine/threonine kinase activity"/>
    <property type="evidence" value="ECO:0007669"/>
    <property type="project" value="InterPro"/>
</dbReference>
<dbReference type="GO" id="GO:0006914">
    <property type="term" value="P:autophagy"/>
    <property type="evidence" value="ECO:0007669"/>
    <property type="project" value="UniProtKB-ARBA"/>
</dbReference>
<evidence type="ECO:0000256" key="1">
    <source>
        <dbReference type="ARBA" id="ARBA00022741"/>
    </source>
</evidence>
<dbReference type="PANTHER" id="PTHR24348:SF68">
    <property type="entry name" value="SERINE_THREONINE-PROTEIN KINASE ATG1C"/>
    <property type="match status" value="1"/>
</dbReference>
<dbReference type="InterPro" id="IPR011009">
    <property type="entry name" value="Kinase-like_dom_sf"/>
</dbReference>
<dbReference type="InterPro" id="IPR045269">
    <property type="entry name" value="Atg1-like"/>
</dbReference>
<proteinExistence type="predicted"/>
<dbReference type="GO" id="GO:0010506">
    <property type="term" value="P:regulation of autophagy"/>
    <property type="evidence" value="ECO:0007669"/>
    <property type="project" value="InterPro"/>
</dbReference>
<dbReference type="PANTHER" id="PTHR24348">
    <property type="entry name" value="SERINE/THREONINE-PROTEIN KINASE UNC-51-RELATED"/>
    <property type="match status" value="1"/>
</dbReference>